<name>A0AAN8EHY9_9EURO</name>
<proteinExistence type="predicted"/>
<sequence>MSNTNDPPAVPPVPRGSFEAIRESYQKKNGAILLRPGDVQAKLPLPTLHKFINDNPTPRDHKALDGYFGDELKTLAHNFFNCGDTTDYQHVVAYLKAKGDLFEVNVVYLLNCLEIEKKKTKDLVEKQISTLEELETRNKRTSAELKTGLANIRAAKVRLQRHTEDDPKLCSLLFGTAY</sequence>
<comment type="caution">
    <text evidence="2">The sequence shown here is derived from an EMBL/GenBank/DDBJ whole genome shotgun (WGS) entry which is preliminary data.</text>
</comment>
<dbReference type="Proteomes" id="UP001316803">
    <property type="component" value="Unassembled WGS sequence"/>
</dbReference>
<gene>
    <name evidence="2" type="ORF">OHC33_002667</name>
</gene>
<keyword evidence="3" id="KW-1185">Reference proteome</keyword>
<accession>A0AAN8EHY9</accession>
<dbReference type="AlphaFoldDB" id="A0AAN8EHY9"/>
<keyword evidence="1" id="KW-0175">Coiled coil</keyword>
<dbReference type="EMBL" id="JAKLMC020000005">
    <property type="protein sequence ID" value="KAK5956094.1"/>
    <property type="molecule type" value="Genomic_DNA"/>
</dbReference>
<reference evidence="2 3" key="1">
    <citation type="submission" date="2022-12" db="EMBL/GenBank/DDBJ databases">
        <title>Genomic features and morphological characterization of a novel Knufia sp. strain isolated from spacecraft assembly facility.</title>
        <authorList>
            <person name="Teixeira M."/>
            <person name="Chander A.M."/>
            <person name="Stajich J.E."/>
            <person name="Venkateswaran K."/>
        </authorList>
    </citation>
    <scope>NUCLEOTIDE SEQUENCE [LARGE SCALE GENOMIC DNA]</scope>
    <source>
        <strain evidence="2 3">FJI-L2-BK-P2</strain>
    </source>
</reference>
<feature type="coiled-coil region" evidence="1">
    <location>
        <begin position="117"/>
        <end position="151"/>
    </location>
</feature>
<evidence type="ECO:0000256" key="1">
    <source>
        <dbReference type="SAM" id="Coils"/>
    </source>
</evidence>
<organism evidence="2 3">
    <name type="scientific">Knufia fluminis</name>
    <dbReference type="NCBI Taxonomy" id="191047"/>
    <lineage>
        <taxon>Eukaryota</taxon>
        <taxon>Fungi</taxon>
        <taxon>Dikarya</taxon>
        <taxon>Ascomycota</taxon>
        <taxon>Pezizomycotina</taxon>
        <taxon>Eurotiomycetes</taxon>
        <taxon>Chaetothyriomycetidae</taxon>
        <taxon>Chaetothyriales</taxon>
        <taxon>Trichomeriaceae</taxon>
        <taxon>Knufia</taxon>
    </lineage>
</organism>
<evidence type="ECO:0000313" key="2">
    <source>
        <dbReference type="EMBL" id="KAK5956094.1"/>
    </source>
</evidence>
<evidence type="ECO:0000313" key="3">
    <source>
        <dbReference type="Proteomes" id="UP001316803"/>
    </source>
</evidence>
<protein>
    <submittedName>
        <fullName evidence="2">Uncharacterized protein</fullName>
    </submittedName>
</protein>